<reference evidence="1 2" key="1">
    <citation type="journal article" date="2013" name="BMC Genomics">
        <title>The miniature genome of a carnivorous plant Genlisea aurea contains a low number of genes and short non-coding sequences.</title>
        <authorList>
            <person name="Leushkin E.V."/>
            <person name="Sutormin R.A."/>
            <person name="Nabieva E.R."/>
            <person name="Penin A.A."/>
            <person name="Kondrashov A.S."/>
            <person name="Logacheva M.D."/>
        </authorList>
    </citation>
    <scope>NUCLEOTIDE SEQUENCE [LARGE SCALE GENOMIC DNA]</scope>
</reference>
<proteinExistence type="predicted"/>
<sequence>MSARASHISASVGLLVELSPSPRIKDRHPGLEVGCMHLWPLEGYNINCQYYQFMRSAPSVKNF</sequence>
<protein>
    <submittedName>
        <fullName evidence="1">Uncharacterized protein</fullName>
    </submittedName>
</protein>
<gene>
    <name evidence="1" type="ORF">M569_10827</name>
</gene>
<comment type="caution">
    <text evidence="1">The sequence shown here is derived from an EMBL/GenBank/DDBJ whole genome shotgun (WGS) entry which is preliminary data.</text>
</comment>
<dbReference type="Proteomes" id="UP000015453">
    <property type="component" value="Unassembled WGS sequence"/>
</dbReference>
<keyword evidence="2" id="KW-1185">Reference proteome</keyword>
<organism evidence="1 2">
    <name type="scientific">Genlisea aurea</name>
    <dbReference type="NCBI Taxonomy" id="192259"/>
    <lineage>
        <taxon>Eukaryota</taxon>
        <taxon>Viridiplantae</taxon>
        <taxon>Streptophyta</taxon>
        <taxon>Embryophyta</taxon>
        <taxon>Tracheophyta</taxon>
        <taxon>Spermatophyta</taxon>
        <taxon>Magnoliopsida</taxon>
        <taxon>eudicotyledons</taxon>
        <taxon>Gunneridae</taxon>
        <taxon>Pentapetalae</taxon>
        <taxon>asterids</taxon>
        <taxon>lamiids</taxon>
        <taxon>Lamiales</taxon>
        <taxon>Lentibulariaceae</taxon>
        <taxon>Genlisea</taxon>
    </lineage>
</organism>
<accession>S8DVM6</accession>
<evidence type="ECO:0000313" key="2">
    <source>
        <dbReference type="Proteomes" id="UP000015453"/>
    </source>
</evidence>
<dbReference type="AlphaFoldDB" id="S8DVM6"/>
<evidence type="ECO:0000313" key="1">
    <source>
        <dbReference type="EMBL" id="EPS63957.1"/>
    </source>
</evidence>
<feature type="non-terminal residue" evidence="1">
    <location>
        <position position="63"/>
    </location>
</feature>
<dbReference type="EMBL" id="AUSU01005139">
    <property type="protein sequence ID" value="EPS63957.1"/>
    <property type="molecule type" value="Genomic_DNA"/>
</dbReference>
<name>S8DVM6_9LAMI</name>